<dbReference type="Pfam" id="PF06298">
    <property type="entry name" value="PsbY"/>
    <property type="match status" value="1"/>
</dbReference>
<feature type="transmembrane region" description="Helical" evidence="8">
    <location>
        <begin position="124"/>
        <end position="147"/>
    </location>
</feature>
<evidence type="ECO:0000256" key="8">
    <source>
        <dbReference type="SAM" id="Phobius"/>
    </source>
</evidence>
<organism evidence="9">
    <name type="scientific">Opuntia streptacantha</name>
    <name type="common">Prickly pear cactus</name>
    <name type="synonym">Opuntia cardona</name>
    <dbReference type="NCBI Taxonomy" id="393608"/>
    <lineage>
        <taxon>Eukaryota</taxon>
        <taxon>Viridiplantae</taxon>
        <taxon>Streptophyta</taxon>
        <taxon>Embryophyta</taxon>
        <taxon>Tracheophyta</taxon>
        <taxon>Spermatophyta</taxon>
        <taxon>Magnoliopsida</taxon>
        <taxon>eudicotyledons</taxon>
        <taxon>Gunneridae</taxon>
        <taxon>Pentapetalae</taxon>
        <taxon>Caryophyllales</taxon>
        <taxon>Cactineae</taxon>
        <taxon>Cactaceae</taxon>
        <taxon>Opuntioideae</taxon>
        <taxon>Opuntia</taxon>
    </lineage>
</organism>
<reference evidence="9" key="1">
    <citation type="journal article" date="2013" name="J. Plant Res.">
        <title>Effect of fungi and light on seed germination of three Opuntia species from semiarid lands of central Mexico.</title>
        <authorList>
            <person name="Delgado-Sanchez P."/>
            <person name="Jimenez-Bremont J.F."/>
            <person name="Guerrero-Gonzalez Mde L."/>
            <person name="Flores J."/>
        </authorList>
    </citation>
    <scope>NUCLEOTIDE SEQUENCE</scope>
    <source>
        <tissue evidence="9">Cladode</tissue>
    </source>
</reference>
<evidence type="ECO:0000256" key="6">
    <source>
        <dbReference type="ARBA" id="ARBA00023136"/>
    </source>
</evidence>
<reference evidence="9" key="2">
    <citation type="submission" date="2020-07" db="EMBL/GenBank/DDBJ databases">
        <authorList>
            <person name="Vera ALvarez R."/>
            <person name="Arias-Moreno D.M."/>
            <person name="Jimenez-Jacinto V."/>
            <person name="Jimenez-Bremont J.F."/>
            <person name="Swaminathan K."/>
            <person name="Moose S.P."/>
            <person name="Guerrero-Gonzalez M.L."/>
            <person name="Marino-Ramirez L."/>
            <person name="Landsman D."/>
            <person name="Rodriguez-Kessler M."/>
            <person name="Delgado-Sanchez P."/>
        </authorList>
    </citation>
    <scope>NUCLEOTIDE SEQUENCE</scope>
    <source>
        <tissue evidence="9">Cladode</tissue>
    </source>
</reference>
<dbReference type="EMBL" id="GISG01071592">
    <property type="protein sequence ID" value="MBA4630011.1"/>
    <property type="molecule type" value="Transcribed_RNA"/>
</dbReference>
<dbReference type="HAMAP" id="MF_00717">
    <property type="entry name" value="PSII_PsbY"/>
    <property type="match status" value="1"/>
</dbReference>
<dbReference type="GO" id="GO:0045454">
    <property type="term" value="P:cell redox homeostasis"/>
    <property type="evidence" value="ECO:0007669"/>
    <property type="project" value="TreeGrafter"/>
</dbReference>
<evidence type="ECO:0000256" key="2">
    <source>
        <dbReference type="ARBA" id="ARBA00022531"/>
    </source>
</evidence>
<dbReference type="GO" id="GO:0015979">
    <property type="term" value="P:photosynthesis"/>
    <property type="evidence" value="ECO:0007669"/>
    <property type="project" value="UniProtKB-KW"/>
</dbReference>
<sequence>MAAATAYLTVPKLKTKPFLIINQSNNNNNKPHYSPKPTSLPITIKPQISASIAKNAALLTTVISTLTSSPPIAMAAKKIAESPQQDIRGLAFLVPIIPAVGWALVNILGPALNQIERMRTQRAIILGLGLGGLAATAAINSVPIASAASEAVEVVENAAASGDNNRLYLAAFIAAAAFLEVVLLNSKMKEYESQEKVTE</sequence>
<keyword evidence="3 8" id="KW-0812">Transmembrane</keyword>
<keyword evidence="2" id="KW-0602">Photosynthesis</keyword>
<feature type="transmembrane region" description="Helical" evidence="8">
    <location>
        <begin position="167"/>
        <end position="186"/>
    </location>
</feature>
<keyword evidence="7" id="KW-0604">Photosystem II</keyword>
<comment type="subcellular location">
    <subcellularLocation>
        <location evidence="1">Membrane</location>
    </subcellularLocation>
</comment>
<dbReference type="GO" id="GO:0030145">
    <property type="term" value="F:manganese ion binding"/>
    <property type="evidence" value="ECO:0007669"/>
    <property type="project" value="InterPro"/>
</dbReference>
<name>A0A7C8YZM8_OPUST</name>
<dbReference type="PANTHER" id="PTHR34790:SF1">
    <property type="entry name" value="PHOTOSYSTEM II CORE COMPLEX PROTEINS PSBY, CHLOROPLASTIC"/>
    <property type="match status" value="1"/>
</dbReference>
<dbReference type="InterPro" id="IPR009388">
    <property type="entry name" value="PSII_PsbY"/>
</dbReference>
<evidence type="ECO:0000256" key="5">
    <source>
        <dbReference type="ARBA" id="ARBA00023078"/>
    </source>
</evidence>
<evidence type="ECO:0000256" key="4">
    <source>
        <dbReference type="ARBA" id="ARBA00022989"/>
    </source>
</evidence>
<proteinExistence type="inferred from homology"/>
<dbReference type="GO" id="GO:0009523">
    <property type="term" value="C:photosystem II"/>
    <property type="evidence" value="ECO:0007669"/>
    <property type="project" value="UniProtKB-KW"/>
</dbReference>
<dbReference type="AlphaFoldDB" id="A0A7C8YZM8"/>
<evidence type="ECO:0000256" key="1">
    <source>
        <dbReference type="ARBA" id="ARBA00004370"/>
    </source>
</evidence>
<keyword evidence="6 8" id="KW-0472">Membrane</keyword>
<keyword evidence="4 8" id="KW-1133">Transmembrane helix</keyword>
<accession>A0A7C8YZM8</accession>
<evidence type="ECO:0000313" key="9">
    <source>
        <dbReference type="EMBL" id="MBA4630011.1"/>
    </source>
</evidence>
<feature type="transmembrane region" description="Helical" evidence="8">
    <location>
        <begin position="90"/>
        <end position="112"/>
    </location>
</feature>
<dbReference type="InterPro" id="IPR038760">
    <property type="entry name" value="PsbY_plant"/>
</dbReference>
<evidence type="ECO:0000256" key="7">
    <source>
        <dbReference type="ARBA" id="ARBA00023276"/>
    </source>
</evidence>
<dbReference type="PANTHER" id="PTHR34790">
    <property type="entry name" value="PHOTOSYSTEM II CORE COMPLEX PROTEINS PSBY, CHLOROPLASTIC"/>
    <property type="match status" value="1"/>
</dbReference>
<dbReference type="GO" id="GO:0009534">
    <property type="term" value="C:chloroplast thylakoid"/>
    <property type="evidence" value="ECO:0007669"/>
    <property type="project" value="TreeGrafter"/>
</dbReference>
<keyword evidence="5" id="KW-0793">Thylakoid</keyword>
<evidence type="ECO:0000256" key="3">
    <source>
        <dbReference type="ARBA" id="ARBA00022692"/>
    </source>
</evidence>
<protein>
    <submittedName>
        <fullName evidence="9">Uncharacterized protein</fullName>
    </submittedName>
</protein>